<evidence type="ECO:0000313" key="1">
    <source>
        <dbReference type="EMBL" id="GBL84912.1"/>
    </source>
</evidence>
<accession>A0A4Y2AXY0</accession>
<gene>
    <name evidence="1" type="ORF">AVEN_42183_1</name>
</gene>
<proteinExistence type="predicted"/>
<evidence type="ECO:0000313" key="2">
    <source>
        <dbReference type="Proteomes" id="UP000499080"/>
    </source>
</evidence>
<name>A0A4Y2AXY0_ARAVE</name>
<protein>
    <submittedName>
        <fullName evidence="1">Uncharacterized protein</fullName>
    </submittedName>
</protein>
<organism evidence="1 2">
    <name type="scientific">Araneus ventricosus</name>
    <name type="common">Orbweaver spider</name>
    <name type="synonym">Epeira ventricosa</name>
    <dbReference type="NCBI Taxonomy" id="182803"/>
    <lineage>
        <taxon>Eukaryota</taxon>
        <taxon>Metazoa</taxon>
        <taxon>Ecdysozoa</taxon>
        <taxon>Arthropoda</taxon>
        <taxon>Chelicerata</taxon>
        <taxon>Arachnida</taxon>
        <taxon>Araneae</taxon>
        <taxon>Araneomorphae</taxon>
        <taxon>Entelegynae</taxon>
        <taxon>Araneoidea</taxon>
        <taxon>Araneidae</taxon>
        <taxon>Araneus</taxon>
    </lineage>
</organism>
<dbReference type="EMBL" id="BGPR01000040">
    <property type="protein sequence ID" value="GBL84912.1"/>
    <property type="molecule type" value="Genomic_DNA"/>
</dbReference>
<dbReference type="AlphaFoldDB" id="A0A4Y2AXY0"/>
<sequence length="97" mass="11041">MTATPGWASDEQTNLLTAVTVAAAHHPATSQNADDFKSLFRRASDSFPFTLGKSRELGCAKAAKKYRTQKEQEEKQKCRLRKFRHPLHLIYMDKLDC</sequence>
<dbReference type="Proteomes" id="UP000499080">
    <property type="component" value="Unassembled WGS sequence"/>
</dbReference>
<reference evidence="1 2" key="1">
    <citation type="journal article" date="2019" name="Sci. Rep.">
        <title>Orb-weaving spider Araneus ventricosus genome elucidates the spidroin gene catalogue.</title>
        <authorList>
            <person name="Kono N."/>
            <person name="Nakamura H."/>
            <person name="Ohtoshi R."/>
            <person name="Moran D.A.P."/>
            <person name="Shinohara A."/>
            <person name="Yoshida Y."/>
            <person name="Fujiwara M."/>
            <person name="Mori M."/>
            <person name="Tomita M."/>
            <person name="Arakawa K."/>
        </authorList>
    </citation>
    <scope>NUCLEOTIDE SEQUENCE [LARGE SCALE GENOMIC DNA]</scope>
</reference>
<keyword evidence="2" id="KW-1185">Reference proteome</keyword>
<comment type="caution">
    <text evidence="1">The sequence shown here is derived from an EMBL/GenBank/DDBJ whole genome shotgun (WGS) entry which is preliminary data.</text>
</comment>